<comment type="caution">
    <text evidence="1">The sequence shown here is derived from an EMBL/GenBank/DDBJ whole genome shotgun (WGS) entry which is preliminary data.</text>
</comment>
<dbReference type="Proteomes" id="UP000805193">
    <property type="component" value="Unassembled WGS sequence"/>
</dbReference>
<name>A0AC60QI78_IXOPE</name>
<protein>
    <submittedName>
        <fullName evidence="1">Uncharacterized protein</fullName>
    </submittedName>
</protein>
<keyword evidence="2" id="KW-1185">Reference proteome</keyword>
<gene>
    <name evidence="1" type="ORF">HPB47_019755</name>
</gene>
<evidence type="ECO:0000313" key="1">
    <source>
        <dbReference type="EMBL" id="KAG0433620.1"/>
    </source>
</evidence>
<reference evidence="1 2" key="1">
    <citation type="journal article" date="2020" name="Cell">
        <title>Large-Scale Comparative Analyses of Tick Genomes Elucidate Their Genetic Diversity and Vector Capacities.</title>
        <authorList>
            <consortium name="Tick Genome and Microbiome Consortium (TIGMIC)"/>
            <person name="Jia N."/>
            <person name="Wang J."/>
            <person name="Shi W."/>
            <person name="Du L."/>
            <person name="Sun Y."/>
            <person name="Zhan W."/>
            <person name="Jiang J.F."/>
            <person name="Wang Q."/>
            <person name="Zhang B."/>
            <person name="Ji P."/>
            <person name="Bell-Sakyi L."/>
            <person name="Cui X.M."/>
            <person name="Yuan T.T."/>
            <person name="Jiang B.G."/>
            <person name="Yang W.F."/>
            <person name="Lam T.T."/>
            <person name="Chang Q.C."/>
            <person name="Ding S.J."/>
            <person name="Wang X.J."/>
            <person name="Zhu J.G."/>
            <person name="Ruan X.D."/>
            <person name="Zhao L."/>
            <person name="Wei J.T."/>
            <person name="Ye R.Z."/>
            <person name="Que T.C."/>
            <person name="Du C.H."/>
            <person name="Zhou Y.H."/>
            <person name="Cheng J.X."/>
            <person name="Dai P.F."/>
            <person name="Guo W.B."/>
            <person name="Han X.H."/>
            <person name="Huang E.J."/>
            <person name="Li L.F."/>
            <person name="Wei W."/>
            <person name="Gao Y.C."/>
            <person name="Liu J.Z."/>
            <person name="Shao H.Z."/>
            <person name="Wang X."/>
            <person name="Wang C.C."/>
            <person name="Yang T.C."/>
            <person name="Huo Q.B."/>
            <person name="Li W."/>
            <person name="Chen H.Y."/>
            <person name="Chen S.E."/>
            <person name="Zhou L.G."/>
            <person name="Ni X.B."/>
            <person name="Tian J.H."/>
            <person name="Sheng Y."/>
            <person name="Liu T."/>
            <person name="Pan Y.S."/>
            <person name="Xia L.Y."/>
            <person name="Li J."/>
            <person name="Zhao F."/>
            <person name="Cao W.C."/>
        </authorList>
    </citation>
    <scope>NUCLEOTIDE SEQUENCE [LARGE SCALE GENOMIC DNA]</scope>
    <source>
        <strain evidence="1">Iper-2018</strain>
    </source>
</reference>
<accession>A0AC60QI78</accession>
<dbReference type="EMBL" id="JABSTQ010009043">
    <property type="protein sequence ID" value="KAG0433620.1"/>
    <property type="molecule type" value="Genomic_DNA"/>
</dbReference>
<evidence type="ECO:0000313" key="2">
    <source>
        <dbReference type="Proteomes" id="UP000805193"/>
    </source>
</evidence>
<sequence>MAYFLLPGKSREVYVAAFTNFKAAFDALRAPLFLNVVRTYFELALIQAFLFVFPGIRHRGCHFHFSQAIWRKVQDLGLSKAYQEDSSVTLFVRQTISLALVPPTFVRVAWRSLKATAPQAPGVPQLILYFEDTWLLGNYEIHQWNHHQNNGARTNNSKEAWHRSLKSCHGQRSAESSGLVDGTFAGLRHVGLPCTAPSQVCATTSNHRGEGNRLYEDTPRRTHRSRAATVSGALSLAVWSTEPSPDSDTWGCHAQLPAKSALRPPTIEAKATAFTRTRHGGLVSEIHLMCL</sequence>
<proteinExistence type="predicted"/>
<organism evidence="1 2">
    <name type="scientific">Ixodes persulcatus</name>
    <name type="common">Taiga tick</name>
    <dbReference type="NCBI Taxonomy" id="34615"/>
    <lineage>
        <taxon>Eukaryota</taxon>
        <taxon>Metazoa</taxon>
        <taxon>Ecdysozoa</taxon>
        <taxon>Arthropoda</taxon>
        <taxon>Chelicerata</taxon>
        <taxon>Arachnida</taxon>
        <taxon>Acari</taxon>
        <taxon>Parasitiformes</taxon>
        <taxon>Ixodida</taxon>
        <taxon>Ixodoidea</taxon>
        <taxon>Ixodidae</taxon>
        <taxon>Ixodinae</taxon>
        <taxon>Ixodes</taxon>
    </lineage>
</organism>